<feature type="region of interest" description="Disordered" evidence="1">
    <location>
        <begin position="150"/>
        <end position="260"/>
    </location>
</feature>
<organism evidence="2">
    <name type="scientific">Psilocybe cubensis</name>
    <name type="common">Psychedelic mushroom</name>
    <name type="synonym">Stropharia cubensis</name>
    <dbReference type="NCBI Taxonomy" id="181762"/>
    <lineage>
        <taxon>Eukaryota</taxon>
        <taxon>Fungi</taxon>
        <taxon>Dikarya</taxon>
        <taxon>Basidiomycota</taxon>
        <taxon>Agaricomycotina</taxon>
        <taxon>Agaricomycetes</taxon>
        <taxon>Agaricomycetidae</taxon>
        <taxon>Agaricales</taxon>
        <taxon>Agaricineae</taxon>
        <taxon>Strophariaceae</taxon>
        <taxon>Psilocybe</taxon>
    </lineage>
</organism>
<comment type="caution">
    <text evidence="2">The sequence shown here is derived from an EMBL/GenBank/DDBJ whole genome shotgun (WGS) entry which is preliminary data.</text>
</comment>
<gene>
    <name evidence="2" type="ORF">JR316_012823</name>
</gene>
<feature type="region of interest" description="Disordered" evidence="1">
    <location>
        <begin position="1"/>
        <end position="24"/>
    </location>
</feature>
<dbReference type="EMBL" id="JAFIQS010000020">
    <property type="protein sequence ID" value="KAG5162162.1"/>
    <property type="molecule type" value="Genomic_DNA"/>
</dbReference>
<feature type="compositionally biased region" description="Low complexity" evidence="1">
    <location>
        <begin position="295"/>
        <end position="323"/>
    </location>
</feature>
<feature type="region of interest" description="Disordered" evidence="1">
    <location>
        <begin position="814"/>
        <end position="833"/>
    </location>
</feature>
<evidence type="ECO:0000313" key="2">
    <source>
        <dbReference type="EMBL" id="KAG5162162.1"/>
    </source>
</evidence>
<proteinExistence type="predicted"/>
<feature type="compositionally biased region" description="Basic and acidic residues" evidence="1">
    <location>
        <begin position="507"/>
        <end position="524"/>
    </location>
</feature>
<feature type="region of interest" description="Disordered" evidence="1">
    <location>
        <begin position="49"/>
        <end position="70"/>
    </location>
</feature>
<feature type="compositionally biased region" description="Low complexity" evidence="1">
    <location>
        <begin position="150"/>
        <end position="165"/>
    </location>
</feature>
<accession>A0A8H7XK97</accession>
<feature type="region of interest" description="Disordered" evidence="1">
    <location>
        <begin position="295"/>
        <end position="687"/>
    </location>
</feature>
<feature type="compositionally biased region" description="Low complexity" evidence="1">
    <location>
        <begin position="454"/>
        <end position="466"/>
    </location>
</feature>
<dbReference type="OrthoDB" id="3255922at2759"/>
<protein>
    <submittedName>
        <fullName evidence="2">Uncharacterized protein</fullName>
    </submittedName>
</protein>
<sequence length="833" mass="91269">MFSSLLPNVSSGMKFGQNGPAKPTNRFSVRVFKTSTSVPFAYPLNPKMDNNYRAPQTLPPPPPTQPQQQNASWYPSRYVSFIWKRYTTVKNMKPTYAPPHSSYNAYDQRPRTTPNYAIYPSATNDTFIYEQSMCSKSDIFSTSELDNASTTTFSPSSAFSPALSTDSTVTLQGNPMEDQRIVRPQTPAVRGGYPQTLSAPQSTAMSRTASSSNRAHEAALTAESVEEHRRLASLAGRSTTPFRAPAPPTTGMSRVPSTGRGFIEIPEYEPSTFSEMEVEERDRIAKINAGINSASTGSFYTSSTASSSDGRSVPSNVNRVVSSQPLHPSLHFPSKSDPPTLLHSSVRLDSPPSVERIPSELPPELLGPLSQSYPAAISPSRSRDAGYRPEPSRRTSPSSSDPGPSRPQDYTQDRARRPSVVGPRPDIVGQRPTSEYREYGSSYTTVDYRPPTGPSSRPSSDSSGSGSREHARRDNFLAPNSASVPRDSSDHRPIPPSRRSSQAYPDDSPRSPKDGRPYDSRDGVYKVGPLSTSPTQMRASPIELEAAQRQAAAQNSAVLPHDRVRTRSNSFSAPMRQNLPLQISPSDSRRGPEYGSKNPYYPQPGPLPPTSAYDSRPAQPQPSSLPPSRAMDRVTSQNVGSSHARVLTQEPPSSRSQPPYAADPNYLQAPDPSRFATNGLVPRGPIPPQATVKYIDAAGNVRTTVMPGQASSEPQQQRRYSDGDQNIPLRPQLSGRNSAPALRSVRWNENLICPSPLFANQRRKGWFNRRGDQLWTNDGAYKAAAPGQEYPPDLDDYPEHGEGWMNEEGTRIDLGHRLIPKPPLRSALKQPKA</sequence>
<feature type="compositionally biased region" description="Polar residues" evidence="1">
    <location>
        <begin position="1"/>
        <end position="11"/>
    </location>
</feature>
<name>A0A8H7XK97_PSICU</name>
<evidence type="ECO:0000256" key="1">
    <source>
        <dbReference type="SAM" id="MobiDB-lite"/>
    </source>
</evidence>
<feature type="region of interest" description="Disordered" evidence="1">
    <location>
        <begin position="784"/>
        <end position="806"/>
    </location>
</feature>
<feature type="compositionally biased region" description="Polar residues" evidence="1">
    <location>
        <begin position="195"/>
        <end position="213"/>
    </location>
</feature>
<feature type="compositionally biased region" description="Basic and acidic residues" evidence="1">
    <location>
        <begin position="381"/>
        <end position="393"/>
    </location>
</feature>
<dbReference type="AlphaFoldDB" id="A0A8H7XK97"/>
<feature type="compositionally biased region" description="Low complexity" evidence="1">
    <location>
        <begin position="394"/>
        <end position="407"/>
    </location>
</feature>
<feature type="compositionally biased region" description="Basic and acidic residues" evidence="1">
    <location>
        <begin position="797"/>
        <end position="806"/>
    </location>
</feature>
<reference evidence="2" key="1">
    <citation type="submission" date="2021-02" db="EMBL/GenBank/DDBJ databases">
        <title>Psilocybe cubensis genome.</title>
        <authorList>
            <person name="Mckernan K.J."/>
            <person name="Crawford S."/>
            <person name="Trippe A."/>
            <person name="Kane L.T."/>
            <person name="Mclaughlin S."/>
        </authorList>
    </citation>
    <scope>NUCLEOTIDE SEQUENCE [LARGE SCALE GENOMIC DNA]</scope>
    <source>
        <strain evidence="2">MGC-MH-2018</strain>
    </source>
</reference>
<feature type="region of interest" description="Disordered" evidence="1">
    <location>
        <begin position="705"/>
        <end position="737"/>
    </location>
</feature>
<feature type="compositionally biased region" description="Polar residues" evidence="1">
    <location>
        <begin position="709"/>
        <end position="718"/>
    </location>
</feature>